<dbReference type="InterPro" id="IPR019260">
    <property type="entry name" value="DUF2262"/>
</dbReference>
<name>A0A553FRG4_9CORY</name>
<dbReference type="AlphaFoldDB" id="A0A553FRG4"/>
<keyword evidence="3" id="KW-1185">Reference proteome</keyword>
<evidence type="ECO:0000313" key="3">
    <source>
        <dbReference type="Proteomes" id="UP000320443"/>
    </source>
</evidence>
<sequence length="314" mass="35027">MQRCTAFTQMYYCGMLSLYREFSGNDVVKTLLSFEEAEFLFVVADTPEKSVSDDPYAEDKTHIQLMSLPGVALKLLPEGELITGDVAVRYPQLFQTVAGKTLWDPREISELEPFRVFHARGSHHYHERSKEHYVDIWEILPDVADAAMEQLLARIDVPVELDSAFGPLVLDRCTNTFEGRAEEPGVDISIVYEGEELLLAESTNLKRKFEAPLTVINKVLSSELLDEAQRFAAAKALRAANRWRHDVALSEGNSVPAPELTASDVYAKLTPVAVEVPQRGNLSVEFDDGYLFGGHPVTVKIRRNGTPASLELDA</sequence>
<evidence type="ECO:0000313" key="2">
    <source>
        <dbReference type="EMBL" id="TRX59842.1"/>
    </source>
</evidence>
<reference evidence="2 3" key="1">
    <citation type="submission" date="2019-07" db="EMBL/GenBank/DDBJ databases">
        <title>Draft genome of C. aurimucosum strain 2274.</title>
        <authorList>
            <person name="Pacheco L.G.C."/>
            <person name="Aguiar E.R.G.R."/>
            <person name="Santos C.S."/>
            <person name="Rocha D.J.P.G."/>
            <person name="Sant'Anna L.O."/>
            <person name="Mattos-Guaraldi A.L."/>
            <person name="Santos L.S."/>
        </authorList>
    </citation>
    <scope>NUCLEOTIDE SEQUENCE [LARGE SCALE GENOMIC DNA]</scope>
    <source>
        <strain evidence="2 3">2274</strain>
    </source>
</reference>
<feature type="domain" description="DUF2262" evidence="1">
    <location>
        <begin position="162"/>
        <end position="311"/>
    </location>
</feature>
<dbReference type="EMBL" id="VKDK01000019">
    <property type="protein sequence ID" value="TRX59842.1"/>
    <property type="molecule type" value="Genomic_DNA"/>
</dbReference>
<organism evidence="2 3">
    <name type="scientific">Corynebacterium hiratae</name>
    <dbReference type="NCBI Taxonomy" id="3139423"/>
    <lineage>
        <taxon>Bacteria</taxon>
        <taxon>Bacillati</taxon>
        <taxon>Actinomycetota</taxon>
        <taxon>Actinomycetes</taxon>
        <taxon>Mycobacteriales</taxon>
        <taxon>Corynebacteriaceae</taxon>
        <taxon>Corynebacterium</taxon>
    </lineage>
</organism>
<comment type="caution">
    <text evidence="2">The sequence shown here is derived from an EMBL/GenBank/DDBJ whole genome shotgun (WGS) entry which is preliminary data.</text>
</comment>
<proteinExistence type="predicted"/>
<evidence type="ECO:0000259" key="1">
    <source>
        <dbReference type="Pfam" id="PF10020"/>
    </source>
</evidence>
<dbReference type="Proteomes" id="UP000320443">
    <property type="component" value="Unassembled WGS sequence"/>
</dbReference>
<gene>
    <name evidence="2" type="ORF">FNY97_10120</name>
</gene>
<accession>A0A553FRG4</accession>
<protein>
    <submittedName>
        <fullName evidence="2">DUF2262 domain-containing protein</fullName>
    </submittedName>
</protein>
<dbReference type="Pfam" id="PF10020">
    <property type="entry name" value="DUF2262"/>
    <property type="match status" value="1"/>
</dbReference>